<dbReference type="EMBL" id="BSXS01002934">
    <property type="protein sequence ID" value="GME80181.1"/>
    <property type="molecule type" value="Genomic_DNA"/>
</dbReference>
<proteinExistence type="predicted"/>
<name>A0ACB5T2U4_AMBMO</name>
<comment type="caution">
    <text evidence="1">The sequence shown here is derived from an EMBL/GenBank/DDBJ whole genome shotgun (WGS) entry which is preliminary data.</text>
</comment>
<accession>A0ACB5T2U4</accession>
<gene>
    <name evidence="1" type="ORF">Amon02_000432600</name>
</gene>
<sequence length="307" mass="34941">MKWVGQKGAYDSSSGPPEMVSNLNFIEASRKLQLENSELKEKVGLLTEQLETNTVNLNKIKSSLKVAEIVKTQLANRLKFLESEHERDEHRRSDQIAESTPATNLQTTSYERTIVLLNQQVERLQLESVRANNQLERSYEEKLQDLERQLQQFKESELRSNNSLIRAVLENNESKLTSLQMCVDQLQAELRNKEDIIRELSTTKPISIARSTPLLGSSPRRSSFAMETGSPELPGFKHYQGYMSGIPTNELVDFGISDHHNNPPRSTTSIPQLHKHMHRSDSDNYIPPATITIKGRGGIQKKSKFKM</sequence>
<evidence type="ECO:0000313" key="1">
    <source>
        <dbReference type="EMBL" id="GME80181.1"/>
    </source>
</evidence>
<reference evidence="1" key="1">
    <citation type="submission" date="2023-04" db="EMBL/GenBank/DDBJ databases">
        <title>Ambrosiozyma monospora NBRC 10751.</title>
        <authorList>
            <person name="Ichikawa N."/>
            <person name="Sato H."/>
            <person name="Tonouchi N."/>
        </authorList>
    </citation>
    <scope>NUCLEOTIDE SEQUENCE</scope>
    <source>
        <strain evidence="1">NBRC 10751</strain>
    </source>
</reference>
<organism evidence="1 2">
    <name type="scientific">Ambrosiozyma monospora</name>
    <name type="common">Yeast</name>
    <name type="synonym">Endomycopsis monosporus</name>
    <dbReference type="NCBI Taxonomy" id="43982"/>
    <lineage>
        <taxon>Eukaryota</taxon>
        <taxon>Fungi</taxon>
        <taxon>Dikarya</taxon>
        <taxon>Ascomycota</taxon>
        <taxon>Saccharomycotina</taxon>
        <taxon>Pichiomycetes</taxon>
        <taxon>Pichiales</taxon>
        <taxon>Pichiaceae</taxon>
        <taxon>Ambrosiozyma</taxon>
    </lineage>
</organism>
<evidence type="ECO:0000313" key="2">
    <source>
        <dbReference type="Proteomes" id="UP001165064"/>
    </source>
</evidence>
<keyword evidence="2" id="KW-1185">Reference proteome</keyword>
<protein>
    <submittedName>
        <fullName evidence="1">Unnamed protein product</fullName>
    </submittedName>
</protein>
<dbReference type="Proteomes" id="UP001165064">
    <property type="component" value="Unassembled WGS sequence"/>
</dbReference>